<reference evidence="2" key="1">
    <citation type="submission" date="2019-04" db="EMBL/GenBank/DDBJ databases">
        <title>Evolution of Biomass-Degrading Anaerobic Consortia Revealed by Metagenomics.</title>
        <authorList>
            <person name="Peng X."/>
        </authorList>
    </citation>
    <scope>NUCLEOTIDE SEQUENCE</scope>
    <source>
        <strain evidence="2">SIG140</strain>
    </source>
</reference>
<evidence type="ECO:0000313" key="3">
    <source>
        <dbReference type="Proteomes" id="UP000806522"/>
    </source>
</evidence>
<organism evidence="2 3">
    <name type="scientific">Xylanibacter ruminicola</name>
    <name type="common">Prevotella ruminicola</name>
    <dbReference type="NCBI Taxonomy" id="839"/>
    <lineage>
        <taxon>Bacteria</taxon>
        <taxon>Pseudomonadati</taxon>
        <taxon>Bacteroidota</taxon>
        <taxon>Bacteroidia</taxon>
        <taxon>Bacteroidales</taxon>
        <taxon>Prevotellaceae</taxon>
        <taxon>Xylanibacter</taxon>
    </lineage>
</organism>
<gene>
    <name evidence="2" type="ORF">E7101_06330</name>
</gene>
<protein>
    <recommendedName>
        <fullName evidence="1">Coenzyme F420 hydrogenase/dehydrogenase beta subunit C-terminal domain-containing protein</fullName>
    </recommendedName>
</protein>
<proteinExistence type="predicted"/>
<dbReference type="Proteomes" id="UP000806522">
    <property type="component" value="Unassembled WGS sequence"/>
</dbReference>
<dbReference type="EMBL" id="SUYC01000005">
    <property type="protein sequence ID" value="MBE6270553.1"/>
    <property type="molecule type" value="Genomic_DNA"/>
</dbReference>
<accession>A0A9D5P493</accession>
<feature type="domain" description="Coenzyme F420 hydrogenase/dehydrogenase beta subunit C-terminal" evidence="1">
    <location>
        <begin position="14"/>
        <end position="153"/>
    </location>
</feature>
<dbReference type="PANTHER" id="PTHR43193:SF2">
    <property type="entry name" value="POLYFERREDOXIN PROTEIN FWDF"/>
    <property type="match status" value="1"/>
</dbReference>
<dbReference type="AlphaFoldDB" id="A0A9D5P493"/>
<evidence type="ECO:0000313" key="2">
    <source>
        <dbReference type="EMBL" id="MBE6270553.1"/>
    </source>
</evidence>
<evidence type="ECO:0000259" key="1">
    <source>
        <dbReference type="Pfam" id="PF04432"/>
    </source>
</evidence>
<name>A0A9D5P493_XYLRU</name>
<dbReference type="Pfam" id="PF04432">
    <property type="entry name" value="FrhB_FdhB_C"/>
    <property type="match status" value="1"/>
</dbReference>
<comment type="caution">
    <text evidence="2">The sequence shown here is derived from an EMBL/GenBank/DDBJ whole genome shotgun (WGS) entry which is preliminary data.</text>
</comment>
<dbReference type="InterPro" id="IPR007525">
    <property type="entry name" value="FrhB_FdhB_C"/>
</dbReference>
<sequence>MPDYKFLGKDYDTLIAVDVVCKSVPSPLVFQRYIEYKKQREGQISDIVFRDKKRGFLYCTMAHYASHEDRQLSNDVYRRGSESDEWLRLFLSGKISRRSCMSCSYQTQERVGDFTLGDIWETGHTELDDNKGSTLVHVWTEKGKTFLDSIKPNIRSIEYPIEKSRGAERTNTLKVQPNREKLFEDANNMVAEAFIAKYAPYTAKVRMKQFGRYVMWKLHLHNMVRHVKHLLIHR</sequence>
<dbReference type="InterPro" id="IPR052977">
    <property type="entry name" value="Polyferredoxin-like_ET"/>
</dbReference>
<dbReference type="PANTHER" id="PTHR43193">
    <property type="match status" value="1"/>
</dbReference>